<name>A0A5C6B249_9BACT</name>
<organism evidence="2 3">
    <name type="scientific">Stieleria varia</name>
    <dbReference type="NCBI Taxonomy" id="2528005"/>
    <lineage>
        <taxon>Bacteria</taxon>
        <taxon>Pseudomonadati</taxon>
        <taxon>Planctomycetota</taxon>
        <taxon>Planctomycetia</taxon>
        <taxon>Pirellulales</taxon>
        <taxon>Pirellulaceae</taxon>
        <taxon>Stieleria</taxon>
    </lineage>
</organism>
<sequence length="174" mass="19586">MESMNQRDSSPRVDETSESFFWLRLVYAGTIFLGLTTGPIILFAPKLARKLVGFPEMLPEQDPVIVGVIGCFWTAAGVISIFGLMQPLKFIVIPLIQMIYKSTWLLFVFLPLLIAGKFPDYGWTIAIGNFIFLMLDIKAMPFRYLLSDSMCTTETTEHRVAEEKPSTIVVGNPQ</sequence>
<feature type="transmembrane region" description="Helical" evidence="1">
    <location>
        <begin position="121"/>
        <end position="140"/>
    </location>
</feature>
<dbReference type="EMBL" id="SJPN01000003">
    <property type="protein sequence ID" value="TWU04474.1"/>
    <property type="molecule type" value="Genomic_DNA"/>
</dbReference>
<evidence type="ECO:0000313" key="2">
    <source>
        <dbReference type="EMBL" id="TWU04474.1"/>
    </source>
</evidence>
<gene>
    <name evidence="2" type="ORF">Pla52n_25150</name>
</gene>
<feature type="transmembrane region" description="Helical" evidence="1">
    <location>
        <begin position="91"/>
        <end position="115"/>
    </location>
</feature>
<keyword evidence="1" id="KW-1133">Transmembrane helix</keyword>
<evidence type="ECO:0000313" key="3">
    <source>
        <dbReference type="Proteomes" id="UP000320176"/>
    </source>
</evidence>
<feature type="transmembrane region" description="Helical" evidence="1">
    <location>
        <begin position="64"/>
        <end position="84"/>
    </location>
</feature>
<keyword evidence="1" id="KW-0472">Membrane</keyword>
<protein>
    <submittedName>
        <fullName evidence="2">Uncharacterized protein</fullName>
    </submittedName>
</protein>
<proteinExistence type="predicted"/>
<dbReference type="AlphaFoldDB" id="A0A5C6B249"/>
<evidence type="ECO:0000256" key="1">
    <source>
        <dbReference type="SAM" id="Phobius"/>
    </source>
</evidence>
<dbReference type="Proteomes" id="UP000320176">
    <property type="component" value="Unassembled WGS sequence"/>
</dbReference>
<accession>A0A5C6B249</accession>
<keyword evidence="1" id="KW-0812">Transmembrane</keyword>
<feature type="transmembrane region" description="Helical" evidence="1">
    <location>
        <begin position="21"/>
        <end position="44"/>
    </location>
</feature>
<comment type="caution">
    <text evidence="2">The sequence shown here is derived from an EMBL/GenBank/DDBJ whole genome shotgun (WGS) entry which is preliminary data.</text>
</comment>
<reference evidence="2 3" key="1">
    <citation type="submission" date="2019-02" db="EMBL/GenBank/DDBJ databases">
        <title>Deep-cultivation of Planctomycetes and their phenomic and genomic characterization uncovers novel biology.</title>
        <authorList>
            <person name="Wiegand S."/>
            <person name="Jogler M."/>
            <person name="Boedeker C."/>
            <person name="Pinto D."/>
            <person name="Vollmers J."/>
            <person name="Rivas-Marin E."/>
            <person name="Kohn T."/>
            <person name="Peeters S.H."/>
            <person name="Heuer A."/>
            <person name="Rast P."/>
            <person name="Oberbeckmann S."/>
            <person name="Bunk B."/>
            <person name="Jeske O."/>
            <person name="Meyerdierks A."/>
            <person name="Storesund J.E."/>
            <person name="Kallscheuer N."/>
            <person name="Luecker S."/>
            <person name="Lage O.M."/>
            <person name="Pohl T."/>
            <person name="Merkel B.J."/>
            <person name="Hornburger P."/>
            <person name="Mueller R.-W."/>
            <person name="Bruemmer F."/>
            <person name="Labrenz M."/>
            <person name="Spormann A.M."/>
            <person name="Op Den Camp H."/>
            <person name="Overmann J."/>
            <person name="Amann R."/>
            <person name="Jetten M.S.M."/>
            <person name="Mascher T."/>
            <person name="Medema M.H."/>
            <person name="Devos D.P."/>
            <person name="Kaster A.-K."/>
            <person name="Ovreas L."/>
            <person name="Rohde M."/>
            <person name="Galperin M.Y."/>
            <person name="Jogler C."/>
        </authorList>
    </citation>
    <scope>NUCLEOTIDE SEQUENCE [LARGE SCALE GENOMIC DNA]</scope>
    <source>
        <strain evidence="2 3">Pla52n</strain>
    </source>
</reference>
<keyword evidence="3" id="KW-1185">Reference proteome</keyword>